<dbReference type="GO" id="GO:0003677">
    <property type="term" value="F:DNA binding"/>
    <property type="evidence" value="ECO:0007669"/>
    <property type="project" value="UniProtKB-KW"/>
</dbReference>
<sequence length="227" mass="26376">MMSVITSETITFPDEARYVRDYLPLVHKVVKQFAWQASNVMDKDDMRQVALTGLLFSLRRYGQPDAQFAGYAVQRIRGAILDELRQQDWRPRRLRQKMYKLNDAIRDLARELGYVPNFNELSERLSITPEEYQHYLLLDSASELESLDNDLHAHALESRSLEAEVLDSRALKSAVASLTQREQTILGLYYHHELSLKEIASMLGLTEARICQLNKVIIQKLRTFFDE</sequence>
<dbReference type="InterPro" id="IPR013324">
    <property type="entry name" value="RNA_pol_sigma_r3/r4-like"/>
</dbReference>
<dbReference type="Pfam" id="PF04542">
    <property type="entry name" value="Sigma70_r2"/>
    <property type="match status" value="1"/>
</dbReference>
<dbReference type="Gene3D" id="1.20.140.160">
    <property type="match status" value="1"/>
</dbReference>
<evidence type="ECO:0000313" key="8">
    <source>
        <dbReference type="EMBL" id="SCX48670.1"/>
    </source>
</evidence>
<dbReference type="PANTHER" id="PTHR30385:SF7">
    <property type="entry name" value="RNA POLYMERASE SIGMA FACTOR FLIA"/>
    <property type="match status" value="1"/>
</dbReference>
<dbReference type="InterPro" id="IPR000943">
    <property type="entry name" value="RNA_pol_sigma70"/>
</dbReference>
<dbReference type="InterPro" id="IPR007630">
    <property type="entry name" value="RNA_pol_sigma70_r4"/>
</dbReference>
<dbReference type="GO" id="GO:0006352">
    <property type="term" value="P:DNA-templated transcription initiation"/>
    <property type="evidence" value="ECO:0007669"/>
    <property type="project" value="InterPro"/>
</dbReference>
<evidence type="ECO:0000256" key="1">
    <source>
        <dbReference type="ARBA" id="ARBA00023015"/>
    </source>
</evidence>
<dbReference type="GeneID" id="23846960"/>
<feature type="domain" description="RNA polymerase sigma-70 region 2" evidence="6">
    <location>
        <begin position="19"/>
        <end position="90"/>
    </location>
</feature>
<dbReference type="NCBIfam" id="TIGR02937">
    <property type="entry name" value="sigma70-ECF"/>
    <property type="match status" value="1"/>
</dbReference>
<dbReference type="AlphaFoldDB" id="A0A1G4Y5K7"/>
<evidence type="ECO:0000259" key="5">
    <source>
        <dbReference type="Pfam" id="PF04539"/>
    </source>
</evidence>
<evidence type="ECO:0000259" key="6">
    <source>
        <dbReference type="Pfam" id="PF04542"/>
    </source>
</evidence>
<feature type="domain" description="RNA polymerase sigma-70 region 4" evidence="7">
    <location>
        <begin position="174"/>
        <end position="222"/>
    </location>
</feature>
<evidence type="ECO:0000313" key="9">
    <source>
        <dbReference type="Proteomes" id="UP000183569"/>
    </source>
</evidence>
<dbReference type="Proteomes" id="UP000183569">
    <property type="component" value="Unassembled WGS sequence"/>
</dbReference>
<proteinExistence type="predicted"/>
<evidence type="ECO:0000256" key="4">
    <source>
        <dbReference type="ARBA" id="ARBA00023163"/>
    </source>
</evidence>
<keyword evidence="1" id="KW-0805">Transcription regulation</keyword>
<organism evidence="8 9">
    <name type="scientific">Kosakonia sacchari</name>
    <dbReference type="NCBI Taxonomy" id="1158459"/>
    <lineage>
        <taxon>Bacteria</taxon>
        <taxon>Pseudomonadati</taxon>
        <taxon>Pseudomonadota</taxon>
        <taxon>Gammaproteobacteria</taxon>
        <taxon>Enterobacterales</taxon>
        <taxon>Enterobacteriaceae</taxon>
        <taxon>Kosakonia</taxon>
    </lineage>
</organism>
<keyword evidence="4" id="KW-0804">Transcription</keyword>
<dbReference type="PRINTS" id="PR00046">
    <property type="entry name" value="SIGMA70FCT"/>
</dbReference>
<keyword evidence="3" id="KW-0238">DNA-binding</keyword>
<dbReference type="NCBIfam" id="TIGR02479">
    <property type="entry name" value="FliA_WhiG"/>
    <property type="match status" value="1"/>
</dbReference>
<dbReference type="RefSeq" id="WP_017457787.1">
    <property type="nucleotide sequence ID" value="NZ_FMUI01000005.1"/>
</dbReference>
<dbReference type="InterPro" id="IPR014284">
    <property type="entry name" value="RNA_pol_sigma-70_dom"/>
</dbReference>
<name>A0A1G4Y5K7_9ENTR</name>
<comment type="caution">
    <text evidence="8">The sequence shown here is derived from an EMBL/GenBank/DDBJ whole genome shotgun (WGS) entry which is preliminary data.</text>
</comment>
<dbReference type="GO" id="GO:0016987">
    <property type="term" value="F:sigma factor activity"/>
    <property type="evidence" value="ECO:0007669"/>
    <property type="project" value="UniProtKB-KW"/>
</dbReference>
<dbReference type="Gene3D" id="1.10.1740.10">
    <property type="match status" value="1"/>
</dbReference>
<dbReference type="SUPFAM" id="SSF88946">
    <property type="entry name" value="Sigma2 domain of RNA polymerase sigma factors"/>
    <property type="match status" value="1"/>
</dbReference>
<gene>
    <name evidence="8" type="ORF">SAMN02927897_01975</name>
</gene>
<keyword evidence="2" id="KW-0731">Sigma factor</keyword>
<dbReference type="InterPro" id="IPR013325">
    <property type="entry name" value="RNA_pol_sigma_r2"/>
</dbReference>
<feature type="domain" description="RNA polymerase sigma-70 region 3" evidence="5">
    <location>
        <begin position="97"/>
        <end position="139"/>
    </location>
</feature>
<dbReference type="Pfam" id="PF04545">
    <property type="entry name" value="Sigma70_r4"/>
    <property type="match status" value="1"/>
</dbReference>
<evidence type="ECO:0000256" key="2">
    <source>
        <dbReference type="ARBA" id="ARBA00023082"/>
    </source>
</evidence>
<dbReference type="InterPro" id="IPR007624">
    <property type="entry name" value="RNA_pol_sigma70_r3"/>
</dbReference>
<dbReference type="InterPro" id="IPR012845">
    <property type="entry name" value="RNA_pol_sigma_FliA_WhiG"/>
</dbReference>
<dbReference type="PANTHER" id="PTHR30385">
    <property type="entry name" value="SIGMA FACTOR F FLAGELLAR"/>
    <property type="match status" value="1"/>
</dbReference>
<dbReference type="InterPro" id="IPR007627">
    <property type="entry name" value="RNA_pol_sigma70_r2"/>
</dbReference>
<dbReference type="GO" id="GO:0003899">
    <property type="term" value="F:DNA-directed RNA polymerase activity"/>
    <property type="evidence" value="ECO:0007669"/>
    <property type="project" value="InterPro"/>
</dbReference>
<accession>A0A1G4Y5K7</accession>
<dbReference type="EMBL" id="FMUI01000005">
    <property type="protein sequence ID" value="SCX48670.1"/>
    <property type="molecule type" value="Genomic_DNA"/>
</dbReference>
<evidence type="ECO:0000256" key="3">
    <source>
        <dbReference type="ARBA" id="ARBA00023125"/>
    </source>
</evidence>
<evidence type="ECO:0000259" key="7">
    <source>
        <dbReference type="Pfam" id="PF04545"/>
    </source>
</evidence>
<protein>
    <submittedName>
        <fullName evidence="8">RNA polymerase, sigma 28 subunit, SigD/FliA/WhiG</fullName>
    </submittedName>
</protein>
<dbReference type="Pfam" id="PF04539">
    <property type="entry name" value="Sigma70_r3"/>
    <property type="match status" value="1"/>
</dbReference>
<reference evidence="8 9" key="1">
    <citation type="submission" date="2016-10" db="EMBL/GenBank/DDBJ databases">
        <authorList>
            <person name="Varghese N."/>
            <person name="Submissions S."/>
        </authorList>
    </citation>
    <scope>NUCLEOTIDE SEQUENCE [LARGE SCALE GENOMIC DNA]</scope>
    <source>
        <strain evidence="8 9">CGMCC 1.12102</strain>
    </source>
</reference>
<dbReference type="SUPFAM" id="SSF88659">
    <property type="entry name" value="Sigma3 and sigma4 domains of RNA polymerase sigma factors"/>
    <property type="match status" value="2"/>
</dbReference>
<dbReference type="CDD" id="cd06171">
    <property type="entry name" value="Sigma70_r4"/>
    <property type="match status" value="1"/>
</dbReference>